<dbReference type="InterPro" id="IPR036097">
    <property type="entry name" value="HisK_dim/P_sf"/>
</dbReference>
<dbReference type="CDD" id="cd17534">
    <property type="entry name" value="REC_DC-like"/>
    <property type="match status" value="1"/>
</dbReference>
<dbReference type="eggNOG" id="COG5002">
    <property type="taxonomic scope" value="Bacteria"/>
</dbReference>
<dbReference type="InterPro" id="IPR000700">
    <property type="entry name" value="PAS-assoc_C"/>
</dbReference>
<evidence type="ECO:0000256" key="6">
    <source>
        <dbReference type="ARBA" id="ARBA00023012"/>
    </source>
</evidence>
<dbReference type="Gene3D" id="1.10.287.130">
    <property type="match status" value="1"/>
</dbReference>
<dbReference type="SMART" id="SM00091">
    <property type="entry name" value="PAS"/>
    <property type="match status" value="1"/>
</dbReference>
<dbReference type="Pfam" id="PF00072">
    <property type="entry name" value="Response_reg"/>
    <property type="match status" value="1"/>
</dbReference>
<evidence type="ECO:0000313" key="12">
    <source>
        <dbReference type="EMBL" id="AFZ20505.1"/>
    </source>
</evidence>
<dbReference type="SMART" id="SM00448">
    <property type="entry name" value="REC"/>
    <property type="match status" value="1"/>
</dbReference>
<dbReference type="NCBIfam" id="TIGR00229">
    <property type="entry name" value="sensory_box"/>
    <property type="match status" value="1"/>
</dbReference>
<dbReference type="InterPro" id="IPR004358">
    <property type="entry name" value="Sig_transdc_His_kin-like_C"/>
</dbReference>
<dbReference type="InterPro" id="IPR035965">
    <property type="entry name" value="PAS-like_dom_sf"/>
</dbReference>
<dbReference type="AlphaFoldDB" id="K9WJC1"/>
<dbReference type="SUPFAM" id="SSF55874">
    <property type="entry name" value="ATPase domain of HSP90 chaperone/DNA topoisomerase II/histidine kinase"/>
    <property type="match status" value="1"/>
</dbReference>
<dbReference type="Gene3D" id="3.40.50.2300">
    <property type="match status" value="1"/>
</dbReference>
<dbReference type="Pfam" id="PF02518">
    <property type="entry name" value="HATPase_c"/>
    <property type="match status" value="1"/>
</dbReference>
<keyword evidence="13" id="KW-1185">Reference proteome</keyword>
<dbReference type="PROSITE" id="PS50110">
    <property type="entry name" value="RESPONSE_REGULATORY"/>
    <property type="match status" value="1"/>
</dbReference>
<keyword evidence="5 12" id="KW-0418">Kinase</keyword>
<gene>
    <name evidence="12" type="ORF">Mic7113_4837</name>
</gene>
<dbReference type="Gene3D" id="3.30.450.20">
    <property type="entry name" value="PAS domain"/>
    <property type="match status" value="1"/>
</dbReference>
<dbReference type="InterPro" id="IPR003594">
    <property type="entry name" value="HATPase_dom"/>
</dbReference>
<keyword evidence="3 7" id="KW-0597">Phosphoprotein</keyword>
<keyword evidence="6" id="KW-0902">Two-component regulatory system</keyword>
<evidence type="ECO:0000313" key="13">
    <source>
        <dbReference type="Proteomes" id="UP000010471"/>
    </source>
</evidence>
<dbReference type="OrthoDB" id="567974at2"/>
<dbReference type="PROSITE" id="PS50113">
    <property type="entry name" value="PAC"/>
    <property type="match status" value="1"/>
</dbReference>
<dbReference type="InterPro" id="IPR000014">
    <property type="entry name" value="PAS"/>
</dbReference>
<evidence type="ECO:0000256" key="1">
    <source>
        <dbReference type="ARBA" id="ARBA00000085"/>
    </source>
</evidence>
<dbReference type="EMBL" id="CP003630">
    <property type="protein sequence ID" value="AFZ20505.1"/>
    <property type="molecule type" value="Genomic_DNA"/>
</dbReference>
<dbReference type="SUPFAM" id="SSF52172">
    <property type="entry name" value="CheY-like"/>
    <property type="match status" value="1"/>
</dbReference>
<feature type="domain" description="Histidine kinase" evidence="8">
    <location>
        <begin position="294"/>
        <end position="548"/>
    </location>
</feature>
<dbReference type="CDD" id="cd00082">
    <property type="entry name" value="HisKA"/>
    <property type="match status" value="1"/>
</dbReference>
<evidence type="ECO:0000259" key="11">
    <source>
        <dbReference type="PROSITE" id="PS50113"/>
    </source>
</evidence>
<dbReference type="Gene3D" id="3.30.565.10">
    <property type="entry name" value="Histidine kinase-like ATPase, C-terminal domain"/>
    <property type="match status" value="1"/>
</dbReference>
<dbReference type="SUPFAM" id="SSF47384">
    <property type="entry name" value="Homodimeric domain of signal transducing histidine kinase"/>
    <property type="match status" value="1"/>
</dbReference>
<dbReference type="PROSITE" id="PS50109">
    <property type="entry name" value="HIS_KIN"/>
    <property type="match status" value="1"/>
</dbReference>
<dbReference type="PATRIC" id="fig|1173027.3.peg.5364"/>
<dbReference type="InterPro" id="IPR013656">
    <property type="entry name" value="PAS_4"/>
</dbReference>
<dbReference type="PRINTS" id="PR00344">
    <property type="entry name" value="BCTRLSENSOR"/>
</dbReference>
<dbReference type="InterPro" id="IPR003661">
    <property type="entry name" value="HisK_dim/P_dom"/>
</dbReference>
<evidence type="ECO:0000259" key="10">
    <source>
        <dbReference type="PROSITE" id="PS50112"/>
    </source>
</evidence>
<dbReference type="RefSeq" id="WP_015184640.1">
    <property type="nucleotide sequence ID" value="NC_019738.1"/>
</dbReference>
<feature type="modified residue" description="4-aspartylphosphate" evidence="7">
    <location>
        <position position="67"/>
    </location>
</feature>
<dbReference type="EC" id="2.7.13.3" evidence="2"/>
<evidence type="ECO:0000256" key="5">
    <source>
        <dbReference type="ARBA" id="ARBA00022777"/>
    </source>
</evidence>
<dbReference type="InterPro" id="IPR001789">
    <property type="entry name" value="Sig_transdc_resp-reg_receiver"/>
</dbReference>
<dbReference type="InterPro" id="IPR011006">
    <property type="entry name" value="CheY-like_superfamily"/>
</dbReference>
<dbReference type="SMART" id="SM00387">
    <property type="entry name" value="HATPase_c"/>
    <property type="match status" value="1"/>
</dbReference>
<dbReference type="KEGG" id="mic:Mic7113_4837"/>
<dbReference type="SMART" id="SM00388">
    <property type="entry name" value="HisKA"/>
    <property type="match status" value="1"/>
</dbReference>
<dbReference type="GO" id="GO:0000155">
    <property type="term" value="F:phosphorelay sensor kinase activity"/>
    <property type="evidence" value="ECO:0007669"/>
    <property type="project" value="InterPro"/>
</dbReference>
<name>K9WJC1_9CYAN</name>
<sequence>MMLNRNPPKINSYKTVKILVVEDEKIIALNVRESLESLGYIVPAIADSGEKAIEKATQLRPDLVLMDIRLKGNMDGIQAAEQIWNSMQIPVIYVTGHSDKSTLERAKITVPFGYILKPVKEQELYVAIETALQRYEREQLLSAILKGMGDGVILVNPQGRVQFLNQVAESLTGWRQDEARDREFIEVFKIVSEQTQQPVNNPVTAALQQDTTVYLEDRVLLLSKNGTPIPIGDSAAPVKDNKGVITGVVLVFRDITQRRLAEERNLAMERARYLELQIAELQRLNQLKDDFLSTVSHELRTPLSNIKMAVRLLETVLDQQSILGSQTHFNSQSMNRYLKILEDQCNQELMLVNDLLDMRAIDADAYPLELTSIELQNWIPHIVESFEARTQTQQQNLQVSLPPELPPLVSDLSSLTRILSELLNNACKYTPAGEQIVVTVQVISEDKENQGDKTVESLPSSPLTPALRCPPRGVQIDVSNSGVEIPTEELARIFDPFYRIPKNDPWKYGGTGLGLSLVKKLLVRLQGNLDVTSTQGWTTFRLFLPNLELPFQEVDCDFD</sequence>
<dbReference type="PANTHER" id="PTHR43047:SF72">
    <property type="entry name" value="OSMOSENSING HISTIDINE PROTEIN KINASE SLN1"/>
    <property type="match status" value="1"/>
</dbReference>
<dbReference type="HOGENOM" id="CLU_000445_114_72_3"/>
<feature type="domain" description="PAC" evidence="11">
    <location>
        <begin position="215"/>
        <end position="267"/>
    </location>
</feature>
<evidence type="ECO:0000259" key="9">
    <source>
        <dbReference type="PROSITE" id="PS50110"/>
    </source>
</evidence>
<dbReference type="SMART" id="SM00086">
    <property type="entry name" value="PAC"/>
    <property type="match status" value="1"/>
</dbReference>
<organism evidence="12 13">
    <name type="scientific">Allocoleopsis franciscana PCC 7113</name>
    <dbReference type="NCBI Taxonomy" id="1173027"/>
    <lineage>
        <taxon>Bacteria</taxon>
        <taxon>Bacillati</taxon>
        <taxon>Cyanobacteriota</taxon>
        <taxon>Cyanophyceae</taxon>
        <taxon>Coleofasciculales</taxon>
        <taxon>Coleofasciculaceae</taxon>
        <taxon>Allocoleopsis</taxon>
        <taxon>Allocoleopsis franciscana</taxon>
    </lineage>
</organism>
<feature type="domain" description="PAS" evidence="10">
    <location>
        <begin position="137"/>
        <end position="210"/>
    </location>
</feature>
<dbReference type="Proteomes" id="UP000010471">
    <property type="component" value="Chromosome"/>
</dbReference>
<feature type="domain" description="Response regulatory" evidence="9">
    <location>
        <begin position="17"/>
        <end position="132"/>
    </location>
</feature>
<reference evidence="12 13" key="1">
    <citation type="submission" date="2012-06" db="EMBL/GenBank/DDBJ databases">
        <title>Finished chromosome of genome of Microcoleus sp. PCC 7113.</title>
        <authorList>
            <consortium name="US DOE Joint Genome Institute"/>
            <person name="Gugger M."/>
            <person name="Coursin T."/>
            <person name="Rippka R."/>
            <person name="Tandeau De Marsac N."/>
            <person name="Huntemann M."/>
            <person name="Wei C.-L."/>
            <person name="Han J."/>
            <person name="Detter J.C."/>
            <person name="Han C."/>
            <person name="Tapia R."/>
            <person name="Chen A."/>
            <person name="Kyrpides N."/>
            <person name="Mavromatis K."/>
            <person name="Markowitz V."/>
            <person name="Szeto E."/>
            <person name="Ivanova N."/>
            <person name="Pagani I."/>
            <person name="Pati A."/>
            <person name="Goodwin L."/>
            <person name="Nordberg H.P."/>
            <person name="Cantor M.N."/>
            <person name="Hua S.X."/>
            <person name="Woyke T."/>
            <person name="Kerfeld C.A."/>
        </authorList>
    </citation>
    <scope>NUCLEOTIDE SEQUENCE [LARGE SCALE GENOMIC DNA]</scope>
    <source>
        <strain evidence="12 13">PCC 7113</strain>
    </source>
</reference>
<proteinExistence type="predicted"/>
<dbReference type="InterPro" id="IPR005467">
    <property type="entry name" value="His_kinase_dom"/>
</dbReference>
<dbReference type="eggNOG" id="COG0784">
    <property type="taxonomic scope" value="Bacteria"/>
</dbReference>
<accession>K9WJC1</accession>
<dbReference type="Pfam" id="PF00512">
    <property type="entry name" value="HisKA"/>
    <property type="match status" value="1"/>
</dbReference>
<dbReference type="SUPFAM" id="SSF55785">
    <property type="entry name" value="PYP-like sensor domain (PAS domain)"/>
    <property type="match status" value="1"/>
</dbReference>
<dbReference type="PANTHER" id="PTHR43047">
    <property type="entry name" value="TWO-COMPONENT HISTIDINE PROTEIN KINASE"/>
    <property type="match status" value="1"/>
</dbReference>
<evidence type="ECO:0000256" key="7">
    <source>
        <dbReference type="PROSITE-ProRule" id="PRU00169"/>
    </source>
</evidence>
<dbReference type="PROSITE" id="PS50112">
    <property type="entry name" value="PAS"/>
    <property type="match status" value="1"/>
</dbReference>
<evidence type="ECO:0000256" key="4">
    <source>
        <dbReference type="ARBA" id="ARBA00022679"/>
    </source>
</evidence>
<dbReference type="InterPro" id="IPR036890">
    <property type="entry name" value="HATPase_C_sf"/>
</dbReference>
<comment type="catalytic activity">
    <reaction evidence="1">
        <text>ATP + protein L-histidine = ADP + protein N-phospho-L-histidine.</text>
        <dbReference type="EC" id="2.7.13.3"/>
    </reaction>
</comment>
<dbReference type="STRING" id="1173027.Mic7113_4837"/>
<keyword evidence="4 12" id="KW-0808">Transferase</keyword>
<dbReference type="Pfam" id="PF08448">
    <property type="entry name" value="PAS_4"/>
    <property type="match status" value="1"/>
</dbReference>
<evidence type="ECO:0000256" key="2">
    <source>
        <dbReference type="ARBA" id="ARBA00012438"/>
    </source>
</evidence>
<dbReference type="InterPro" id="IPR001610">
    <property type="entry name" value="PAC"/>
</dbReference>
<evidence type="ECO:0000256" key="3">
    <source>
        <dbReference type="ARBA" id="ARBA00022553"/>
    </source>
</evidence>
<protein>
    <recommendedName>
        <fullName evidence="2">histidine kinase</fullName>
        <ecNumber evidence="2">2.7.13.3</ecNumber>
    </recommendedName>
</protein>
<evidence type="ECO:0000259" key="8">
    <source>
        <dbReference type="PROSITE" id="PS50109"/>
    </source>
</evidence>
<dbReference type="CDD" id="cd00130">
    <property type="entry name" value="PAS"/>
    <property type="match status" value="1"/>
</dbReference>